<dbReference type="PANTHER" id="PTHR34475:SF1">
    <property type="entry name" value="CYTOSKELETON PROTEIN RODZ"/>
    <property type="match status" value="1"/>
</dbReference>
<reference evidence="2 3" key="1">
    <citation type="submission" date="2022-04" db="EMBL/GenBank/DDBJ databases">
        <title>Positive selection, recombination, and allopatry shape intraspecific diversity of widespread and dominant cyanobacteria.</title>
        <authorList>
            <person name="Wei J."/>
            <person name="Shu W."/>
            <person name="Hu C."/>
        </authorList>
    </citation>
    <scope>NUCLEOTIDE SEQUENCE [LARGE SCALE GENOMIC DNA]</scope>
    <source>
        <strain evidence="2 3">AS-A4</strain>
    </source>
</reference>
<feature type="compositionally biased region" description="Low complexity" evidence="1">
    <location>
        <begin position="330"/>
        <end position="345"/>
    </location>
</feature>
<dbReference type="Gene3D" id="1.10.260.40">
    <property type="entry name" value="lambda repressor-like DNA-binding domains"/>
    <property type="match status" value="1"/>
</dbReference>
<dbReference type="RefSeq" id="WP_190454677.1">
    <property type="nucleotide sequence ID" value="NZ_JAMPLM010000004.1"/>
</dbReference>
<proteinExistence type="predicted"/>
<evidence type="ECO:0000313" key="3">
    <source>
        <dbReference type="Proteomes" id="UP001476950"/>
    </source>
</evidence>
<sequence length="371" mass="39909">MLAHESTYYVGVPGGNAEMSLNGLRAILGQVETELYQSEIYGQMLSSIKALPEDLTRQVQCMVRAVGREAIRLALRKLVRKKPAGLMPSGGQGFSGSTLSVAAPKLQQPPAPPPPNASLNEVAMTAPAHNHPPTTVLAAPSDSPPTHLLNGHITVYPPPAMPTTKQLRANMPKKRSKKELAAQSALQAREACLRELGQVIRQARQEKAWSPYHLHMKTQIPVHQLEALEMGRIDRLPEDIYLRGFIRQIGNTLGLDGNHLAASLPEIETATAVIPSWQQPKTHVGLRLDSMHIYVGYAALMASGIAWVSQQAAPPQVNSAPMPPPVTVEPSTAPAQAATAKASQKNVSTLSGKQSTAMPSNMSPPERSPVR</sequence>
<evidence type="ECO:0000313" key="2">
    <source>
        <dbReference type="EMBL" id="MEP1058145.1"/>
    </source>
</evidence>
<dbReference type="Proteomes" id="UP001476950">
    <property type="component" value="Unassembled WGS sequence"/>
</dbReference>
<feature type="compositionally biased region" description="Polar residues" evidence="1">
    <location>
        <begin position="346"/>
        <end position="363"/>
    </location>
</feature>
<dbReference type="InterPro" id="IPR050400">
    <property type="entry name" value="Bact_Cytoskel_RodZ"/>
</dbReference>
<dbReference type="EMBL" id="JAMPLM010000004">
    <property type="protein sequence ID" value="MEP1058145.1"/>
    <property type="molecule type" value="Genomic_DNA"/>
</dbReference>
<accession>A0ABV0KG25</accession>
<dbReference type="PANTHER" id="PTHR34475">
    <property type="match status" value="1"/>
</dbReference>
<dbReference type="InterPro" id="IPR010982">
    <property type="entry name" value="Lambda_DNA-bd_dom_sf"/>
</dbReference>
<comment type="caution">
    <text evidence="2">The sequence shown here is derived from an EMBL/GenBank/DDBJ whole genome shotgun (WGS) entry which is preliminary data.</text>
</comment>
<keyword evidence="3" id="KW-1185">Reference proteome</keyword>
<feature type="region of interest" description="Disordered" evidence="1">
    <location>
        <begin position="315"/>
        <end position="371"/>
    </location>
</feature>
<dbReference type="Pfam" id="PF13413">
    <property type="entry name" value="HTH_25"/>
    <property type="match status" value="1"/>
</dbReference>
<organism evidence="2 3">
    <name type="scientific">Stenomitos frigidus AS-A4</name>
    <dbReference type="NCBI Taxonomy" id="2933935"/>
    <lineage>
        <taxon>Bacteria</taxon>
        <taxon>Bacillati</taxon>
        <taxon>Cyanobacteriota</taxon>
        <taxon>Cyanophyceae</taxon>
        <taxon>Leptolyngbyales</taxon>
        <taxon>Leptolyngbyaceae</taxon>
        <taxon>Stenomitos</taxon>
    </lineage>
</organism>
<gene>
    <name evidence="2" type="ORF">NDI38_06800</name>
</gene>
<protein>
    <submittedName>
        <fullName evidence="2">Helix-turn-helix domain-containing protein</fullName>
    </submittedName>
</protein>
<evidence type="ECO:0000256" key="1">
    <source>
        <dbReference type="SAM" id="MobiDB-lite"/>
    </source>
</evidence>
<name>A0ABV0KG25_9CYAN</name>